<sequence length="93" mass="10429">MAKKGVKKTLRVKRRPGLVKKFKKIGKSLKKTFKKTTSKGKKMLRLGGMPKNYYGGPVNKNLQSKSNLPKLCKTPVNGLIKQTCLLPNKPSFK</sequence>
<reference evidence="1" key="1">
    <citation type="journal article" date="2020" name="Nature">
        <title>Giant virus diversity and host interactions through global metagenomics.</title>
        <authorList>
            <person name="Schulz F."/>
            <person name="Roux S."/>
            <person name="Paez-Espino D."/>
            <person name="Jungbluth S."/>
            <person name="Walsh D.A."/>
            <person name="Denef V.J."/>
            <person name="McMahon K.D."/>
            <person name="Konstantinidis K.T."/>
            <person name="Eloe-Fadrosh E.A."/>
            <person name="Kyrpides N.C."/>
            <person name="Woyke T."/>
        </authorList>
    </citation>
    <scope>NUCLEOTIDE SEQUENCE</scope>
    <source>
        <strain evidence="1">GVMAG-S-ERX555907-63</strain>
    </source>
</reference>
<name>A0A6C0L2T1_9ZZZZ</name>
<proteinExistence type="predicted"/>
<accession>A0A6C0L2T1</accession>
<evidence type="ECO:0000313" key="1">
    <source>
        <dbReference type="EMBL" id="QHU23024.1"/>
    </source>
</evidence>
<dbReference type="AlphaFoldDB" id="A0A6C0L2T1"/>
<dbReference type="EMBL" id="MN741021">
    <property type="protein sequence ID" value="QHU23024.1"/>
    <property type="molecule type" value="Genomic_DNA"/>
</dbReference>
<protein>
    <submittedName>
        <fullName evidence="1">Uncharacterized protein</fullName>
    </submittedName>
</protein>
<organism evidence="1">
    <name type="scientific">viral metagenome</name>
    <dbReference type="NCBI Taxonomy" id="1070528"/>
    <lineage>
        <taxon>unclassified sequences</taxon>
        <taxon>metagenomes</taxon>
        <taxon>organismal metagenomes</taxon>
    </lineage>
</organism>